<accession>A0A3M7P3E5</accession>
<proteinExistence type="predicted"/>
<organism evidence="2 3">
    <name type="scientific">Brachionus plicatilis</name>
    <name type="common">Marine rotifer</name>
    <name type="synonym">Brachionus muelleri</name>
    <dbReference type="NCBI Taxonomy" id="10195"/>
    <lineage>
        <taxon>Eukaryota</taxon>
        <taxon>Metazoa</taxon>
        <taxon>Spiralia</taxon>
        <taxon>Gnathifera</taxon>
        <taxon>Rotifera</taxon>
        <taxon>Eurotatoria</taxon>
        <taxon>Monogononta</taxon>
        <taxon>Pseudotrocha</taxon>
        <taxon>Ploima</taxon>
        <taxon>Brachionidae</taxon>
        <taxon>Brachionus</taxon>
    </lineage>
</organism>
<dbReference type="AlphaFoldDB" id="A0A3M7P3E5"/>
<comment type="caution">
    <text evidence="2">The sequence shown here is derived from an EMBL/GenBank/DDBJ whole genome shotgun (WGS) entry which is preliminary data.</text>
</comment>
<gene>
    <name evidence="2" type="ORF">BpHYR1_022655</name>
</gene>
<dbReference type="EMBL" id="REGN01013917">
    <property type="protein sequence ID" value="RMZ93297.1"/>
    <property type="molecule type" value="Genomic_DNA"/>
</dbReference>
<keyword evidence="1" id="KW-0472">Membrane</keyword>
<reference evidence="2 3" key="1">
    <citation type="journal article" date="2018" name="Sci. Rep.">
        <title>Genomic signatures of local adaptation to the degree of environmental predictability in rotifers.</title>
        <authorList>
            <person name="Franch-Gras L."/>
            <person name="Hahn C."/>
            <person name="Garcia-Roger E.M."/>
            <person name="Carmona M.J."/>
            <person name="Serra M."/>
            <person name="Gomez A."/>
        </authorList>
    </citation>
    <scope>NUCLEOTIDE SEQUENCE [LARGE SCALE GENOMIC DNA]</scope>
    <source>
        <strain evidence="2">HYR1</strain>
    </source>
</reference>
<keyword evidence="3" id="KW-1185">Reference proteome</keyword>
<evidence type="ECO:0000313" key="2">
    <source>
        <dbReference type="EMBL" id="RMZ93297.1"/>
    </source>
</evidence>
<evidence type="ECO:0000313" key="3">
    <source>
        <dbReference type="Proteomes" id="UP000276133"/>
    </source>
</evidence>
<name>A0A3M7P3E5_BRAPC</name>
<feature type="transmembrane region" description="Helical" evidence="1">
    <location>
        <begin position="13"/>
        <end position="32"/>
    </location>
</feature>
<protein>
    <submittedName>
        <fullName evidence="2">Uncharacterized protein</fullName>
    </submittedName>
</protein>
<dbReference type="Proteomes" id="UP000276133">
    <property type="component" value="Unassembled WGS sequence"/>
</dbReference>
<keyword evidence="1" id="KW-0812">Transmembrane</keyword>
<sequence>MYFYTMNSIIQTIILYFPDVIWAYCILITVPISKRNYSDGNKLADGRSCLKCELYVHQISVHKFCDQTIKFFSLIKKIVANFNKHNIKK</sequence>
<evidence type="ECO:0000256" key="1">
    <source>
        <dbReference type="SAM" id="Phobius"/>
    </source>
</evidence>
<keyword evidence="1" id="KW-1133">Transmembrane helix</keyword>